<evidence type="ECO:0000259" key="18">
    <source>
        <dbReference type="Pfam" id="PF02896"/>
    </source>
</evidence>
<evidence type="ECO:0000256" key="6">
    <source>
        <dbReference type="ARBA" id="ARBA00022679"/>
    </source>
</evidence>
<evidence type="ECO:0000256" key="15">
    <source>
        <dbReference type="PIRSR" id="PIRSR000853-3"/>
    </source>
</evidence>
<dbReference type="InterPro" id="IPR015813">
    <property type="entry name" value="Pyrv/PenolPyrv_kinase-like_dom"/>
</dbReference>
<dbReference type="InterPro" id="IPR040442">
    <property type="entry name" value="Pyrv_kinase-like_dom_sf"/>
</dbReference>
<comment type="caution">
    <text evidence="19">The sequence shown here is derived from an EMBL/GenBank/DDBJ whole genome shotgun (WGS) entry which is preliminary data.</text>
</comment>
<feature type="domain" description="Pyruvate phosphate dikinase AMP/ATP-binding" evidence="17">
    <location>
        <begin position="63"/>
        <end position="291"/>
    </location>
</feature>
<evidence type="ECO:0000256" key="13">
    <source>
        <dbReference type="PIRSR" id="PIRSR000853-1"/>
    </source>
</evidence>
<keyword evidence="10" id="KW-0067">ATP-binding</keyword>
<evidence type="ECO:0000256" key="8">
    <source>
        <dbReference type="ARBA" id="ARBA00022741"/>
    </source>
</evidence>
<dbReference type="InterPro" id="IPR013815">
    <property type="entry name" value="ATP_grasp_subdomain_1"/>
</dbReference>
<dbReference type="EMBL" id="JACHIA010000031">
    <property type="protein sequence ID" value="MBB6073860.1"/>
    <property type="molecule type" value="Genomic_DNA"/>
</dbReference>
<feature type="binding site" evidence="15">
    <location>
        <position position="744"/>
    </location>
    <ligand>
        <name>Mg(2+)</name>
        <dbReference type="ChEBI" id="CHEBI:18420"/>
    </ligand>
</feature>
<keyword evidence="20" id="KW-1185">Reference proteome</keyword>
<keyword evidence="11 15" id="KW-0460">Magnesium</keyword>
<dbReference type="Pfam" id="PF02896">
    <property type="entry name" value="PEP-utilizers_C"/>
    <property type="match status" value="1"/>
</dbReference>
<comment type="cofactor">
    <cofactor evidence="1 12 15">
        <name>Mg(2+)</name>
        <dbReference type="ChEBI" id="CHEBI:18420"/>
    </cofactor>
</comment>
<comment type="catalytic activity">
    <reaction evidence="12">
        <text>pyruvate + phosphate + ATP = phosphoenolpyruvate + AMP + diphosphate + H(+)</text>
        <dbReference type="Rhea" id="RHEA:10756"/>
        <dbReference type="ChEBI" id="CHEBI:15361"/>
        <dbReference type="ChEBI" id="CHEBI:15378"/>
        <dbReference type="ChEBI" id="CHEBI:30616"/>
        <dbReference type="ChEBI" id="CHEBI:33019"/>
        <dbReference type="ChEBI" id="CHEBI:43474"/>
        <dbReference type="ChEBI" id="CHEBI:58702"/>
        <dbReference type="ChEBI" id="CHEBI:456215"/>
        <dbReference type="EC" id="2.7.9.1"/>
    </reaction>
</comment>
<dbReference type="PANTHER" id="PTHR22931:SF9">
    <property type="entry name" value="PYRUVATE, PHOSPHATE DIKINASE 1, CHLOROPLASTIC"/>
    <property type="match status" value="1"/>
</dbReference>
<dbReference type="InterPro" id="IPR002192">
    <property type="entry name" value="PPDK_AMP/ATP-bd"/>
</dbReference>
<dbReference type="Pfam" id="PF01326">
    <property type="entry name" value="PPDK_N"/>
    <property type="match status" value="2"/>
</dbReference>
<dbReference type="Pfam" id="PF00391">
    <property type="entry name" value="PEP-utilizers"/>
    <property type="match status" value="1"/>
</dbReference>
<dbReference type="AlphaFoldDB" id="A0A841H6V5"/>
<feature type="active site" description="Tele-phosphohistidine intermediate" evidence="13">
    <location>
        <position position="455"/>
    </location>
</feature>
<evidence type="ECO:0000256" key="1">
    <source>
        <dbReference type="ARBA" id="ARBA00001946"/>
    </source>
</evidence>
<protein>
    <recommendedName>
        <fullName evidence="5 12">Pyruvate, phosphate dikinase</fullName>
        <ecNumber evidence="4 12">2.7.9.1</ecNumber>
    </recommendedName>
</protein>
<keyword evidence="19" id="KW-0670">Pyruvate</keyword>
<keyword evidence="9 19" id="KW-0418">Kinase</keyword>
<dbReference type="Gene3D" id="1.20.80.30">
    <property type="match status" value="1"/>
</dbReference>
<keyword evidence="7 15" id="KW-0479">Metal-binding</keyword>
<dbReference type="PANTHER" id="PTHR22931">
    <property type="entry name" value="PHOSPHOENOLPYRUVATE DIKINASE-RELATED"/>
    <property type="match status" value="1"/>
</dbReference>
<proteinExistence type="inferred from homology"/>
<feature type="binding site" evidence="15">
    <location>
        <position position="768"/>
    </location>
    <ligand>
        <name>Mg(2+)</name>
        <dbReference type="ChEBI" id="CHEBI:18420"/>
    </ligand>
</feature>
<evidence type="ECO:0000259" key="16">
    <source>
        <dbReference type="Pfam" id="PF00391"/>
    </source>
</evidence>
<dbReference type="NCBIfam" id="TIGR01828">
    <property type="entry name" value="pyru_phos_dikin"/>
    <property type="match status" value="1"/>
</dbReference>
<evidence type="ECO:0000256" key="9">
    <source>
        <dbReference type="ARBA" id="ARBA00022777"/>
    </source>
</evidence>
<evidence type="ECO:0000256" key="10">
    <source>
        <dbReference type="ARBA" id="ARBA00022840"/>
    </source>
</evidence>
<dbReference type="InterPro" id="IPR000121">
    <property type="entry name" value="PEP_util_C"/>
</dbReference>
<dbReference type="GO" id="GO:0050242">
    <property type="term" value="F:pyruvate, phosphate dikinase activity"/>
    <property type="evidence" value="ECO:0007669"/>
    <property type="project" value="UniProtKB-UniRule"/>
</dbReference>
<feature type="binding site" evidence="14">
    <location>
        <position position="767"/>
    </location>
    <ligand>
        <name>substrate</name>
    </ligand>
</feature>
<sequence length="891" mass="96945">MADRYVYFFGAGETEGSRDMKDLLGGKGAGLAEMARIGVPVPPGFTITTEVCRLYLHGGRYPDGLREQVDAALARLERATDKRFGGGEAPLLVSVRSGAAFSMPGMMDTILNLGLNDRTAEALAAASGDARFAFDSYRRFVQMYADVVMGVHADQFERLLEDAKHRRGVTLDTELSADDLRALVAEFKALVRTRSGKDFPEDPQDQLWGAIAAVFGSWDTPRAKAYRRINNISDSLGTAVSVCSMVFGNMGDDSGTGVAFTRDPSTGEPRLYGEFLVNAQGEDVVAGIRDPLHIDGMEQALPASFHELVAAARLLEDHYRDAQDLEFTVEKGRLYLLQTRNAKRTGRAAVRMAVEMVDEGRITPEEAVLRVAPEQLDQLLHPMIDPSAPVRVLSTALPASPGAASGRVVFNPDEAAERGPHEPVILVRRETSPEDFHGMVVSQGILTCRGGMTSHAAVVARGMGKCCVAGAGDIVMDEARRTFSAAGETVREGDWITLDGSTGRVILGKVPTVEPEPTPDFERLMAWADGFRRLRVRTNADTPHDSVVARRFGAEGIGLCRTEHMFFEGDRIDAVREMILADSGAQRAIALAKLLPMQRADFEGIFRAMDGLPVTIRLLDPPLHEFLPHGPAEIRDLARKLGQDPIRLREQVERHHEANPMLGHRGCRLGISFPDITWMQAQAIFEAAVNVQAEGITVFPEIMIPLVATAEELARQRKVVDDVAHEVFFQCDAKVDYLVGTMIELPRAALTADRIAEHAQFFSFGTNDLTQTTFGLSRDDAGRFLPEYVGSGILPDDPFQTLDIDGVGRLVETASRLGRGVVADLKLGVCGEHGGDPRSVTFFHQVGLDYVSCSPYRVPVARLAAAHAALADRKRTTGPATPLEAEALAAD</sequence>
<evidence type="ECO:0000256" key="12">
    <source>
        <dbReference type="PIRNR" id="PIRNR000853"/>
    </source>
</evidence>
<evidence type="ECO:0000313" key="19">
    <source>
        <dbReference type="EMBL" id="MBB6073860.1"/>
    </source>
</evidence>
<dbReference type="Gene3D" id="3.30.470.20">
    <property type="entry name" value="ATP-grasp fold, B domain"/>
    <property type="match status" value="1"/>
</dbReference>
<keyword evidence="6 19" id="KW-0808">Transferase</keyword>
<dbReference type="EC" id="2.7.9.1" evidence="4 12"/>
<evidence type="ECO:0000259" key="17">
    <source>
        <dbReference type="Pfam" id="PF01326"/>
    </source>
</evidence>
<evidence type="ECO:0000256" key="11">
    <source>
        <dbReference type="ARBA" id="ARBA00022842"/>
    </source>
</evidence>
<dbReference type="InterPro" id="IPR018274">
    <property type="entry name" value="PEP_util_AS"/>
</dbReference>
<dbReference type="SUPFAM" id="SSF52009">
    <property type="entry name" value="Phosphohistidine domain"/>
    <property type="match status" value="1"/>
</dbReference>
<feature type="binding site" evidence="14">
    <location>
        <position position="617"/>
    </location>
    <ligand>
        <name>substrate</name>
    </ligand>
</feature>
<comment type="function">
    <text evidence="2">Catalyzes the reversible phosphorylation of pyruvate and phosphate.</text>
</comment>
<evidence type="ECO:0000313" key="20">
    <source>
        <dbReference type="Proteomes" id="UP000582837"/>
    </source>
</evidence>
<gene>
    <name evidence="19" type="ORF">HNQ61_005538</name>
</gene>
<evidence type="ECO:0000256" key="4">
    <source>
        <dbReference type="ARBA" id="ARBA00011994"/>
    </source>
</evidence>
<feature type="domain" description="PEP-utilising enzyme mobile" evidence="16">
    <location>
        <begin position="422"/>
        <end position="503"/>
    </location>
</feature>
<dbReference type="InterPro" id="IPR008279">
    <property type="entry name" value="PEP-util_enz_mobile_dom"/>
</dbReference>
<evidence type="ECO:0000256" key="2">
    <source>
        <dbReference type="ARBA" id="ARBA00003144"/>
    </source>
</evidence>
<feature type="binding site" evidence="14">
    <location>
        <position position="766"/>
    </location>
    <ligand>
        <name>substrate</name>
    </ligand>
</feature>
<dbReference type="PROSITE" id="PS00742">
    <property type="entry name" value="PEP_ENZYMES_2"/>
    <property type="match status" value="1"/>
</dbReference>
<dbReference type="GO" id="GO:0016301">
    <property type="term" value="F:kinase activity"/>
    <property type="evidence" value="ECO:0007669"/>
    <property type="project" value="UniProtKB-UniRule"/>
</dbReference>
<organism evidence="19 20">
    <name type="scientific">Longimicrobium terrae</name>
    <dbReference type="NCBI Taxonomy" id="1639882"/>
    <lineage>
        <taxon>Bacteria</taxon>
        <taxon>Pseudomonadati</taxon>
        <taxon>Gemmatimonadota</taxon>
        <taxon>Longimicrobiia</taxon>
        <taxon>Longimicrobiales</taxon>
        <taxon>Longimicrobiaceae</taxon>
        <taxon>Longimicrobium</taxon>
    </lineage>
</organism>
<comment type="similarity">
    <text evidence="3 12">Belongs to the PEP-utilizing enzyme family.</text>
</comment>
<reference evidence="19 20" key="1">
    <citation type="submission" date="2020-08" db="EMBL/GenBank/DDBJ databases">
        <title>Genomic Encyclopedia of Type Strains, Phase IV (KMG-IV): sequencing the most valuable type-strain genomes for metagenomic binning, comparative biology and taxonomic classification.</title>
        <authorList>
            <person name="Goeker M."/>
        </authorList>
    </citation>
    <scope>NUCLEOTIDE SEQUENCE [LARGE SCALE GENOMIC DNA]</scope>
    <source>
        <strain evidence="19 20">DSM 29007</strain>
    </source>
</reference>
<feature type="binding site" evidence="14">
    <location>
        <position position="765"/>
    </location>
    <ligand>
        <name>substrate</name>
    </ligand>
</feature>
<name>A0A841H6V5_9BACT</name>
<feature type="binding site" evidence="14">
    <location>
        <position position="768"/>
    </location>
    <ligand>
        <name>substrate</name>
    </ligand>
</feature>
<evidence type="ECO:0000256" key="5">
    <source>
        <dbReference type="ARBA" id="ARBA00020138"/>
    </source>
</evidence>
<feature type="active site" description="Proton donor" evidence="13">
    <location>
        <position position="830"/>
    </location>
</feature>
<feature type="domain" description="PEP-utilising enzyme C-terminal" evidence="18">
    <location>
        <begin position="521"/>
        <end position="868"/>
    </location>
</feature>
<evidence type="ECO:0000256" key="7">
    <source>
        <dbReference type="ARBA" id="ARBA00022723"/>
    </source>
</evidence>
<dbReference type="GO" id="GO:0005524">
    <property type="term" value="F:ATP binding"/>
    <property type="evidence" value="ECO:0007669"/>
    <property type="project" value="UniProtKB-UniRule"/>
</dbReference>
<dbReference type="RefSeq" id="WP_170039018.1">
    <property type="nucleotide sequence ID" value="NZ_JABDTL010000002.1"/>
</dbReference>
<dbReference type="GO" id="GO:0046872">
    <property type="term" value="F:metal ion binding"/>
    <property type="evidence" value="ECO:0007669"/>
    <property type="project" value="UniProtKB-UniRule"/>
</dbReference>
<accession>A0A841H6V5</accession>
<evidence type="ECO:0000256" key="3">
    <source>
        <dbReference type="ARBA" id="ARBA00007837"/>
    </source>
</evidence>
<dbReference type="SUPFAM" id="SSF51621">
    <property type="entry name" value="Phosphoenolpyruvate/pyruvate domain"/>
    <property type="match status" value="1"/>
</dbReference>
<evidence type="ECO:0000256" key="14">
    <source>
        <dbReference type="PIRSR" id="PIRSR000853-2"/>
    </source>
</evidence>
<dbReference type="Gene3D" id="3.50.30.10">
    <property type="entry name" value="Phosphohistidine domain"/>
    <property type="match status" value="1"/>
</dbReference>
<dbReference type="InterPro" id="IPR036637">
    <property type="entry name" value="Phosphohistidine_dom_sf"/>
</dbReference>
<feature type="domain" description="Pyruvate phosphate dikinase AMP/ATP-binding" evidence="17">
    <location>
        <begin position="305"/>
        <end position="359"/>
    </location>
</feature>
<dbReference type="InterPro" id="IPR023151">
    <property type="entry name" value="PEP_util_CS"/>
</dbReference>
<dbReference type="InterPro" id="IPR010121">
    <property type="entry name" value="Pyruvate_phosphate_dikinase"/>
</dbReference>
<dbReference type="Proteomes" id="UP000582837">
    <property type="component" value="Unassembled WGS sequence"/>
</dbReference>
<dbReference type="Gene3D" id="3.30.1490.20">
    <property type="entry name" value="ATP-grasp fold, A domain"/>
    <property type="match status" value="1"/>
</dbReference>
<dbReference type="Gene3D" id="3.20.20.60">
    <property type="entry name" value="Phosphoenolpyruvate-binding domains"/>
    <property type="match status" value="1"/>
</dbReference>
<feature type="binding site" evidence="14">
    <location>
        <position position="561"/>
    </location>
    <ligand>
        <name>substrate</name>
    </ligand>
</feature>
<keyword evidence="8" id="KW-0547">Nucleotide-binding</keyword>
<dbReference type="SUPFAM" id="SSF56059">
    <property type="entry name" value="Glutathione synthetase ATP-binding domain-like"/>
    <property type="match status" value="1"/>
</dbReference>
<feature type="binding site" evidence="14">
    <location>
        <position position="744"/>
    </location>
    <ligand>
        <name>substrate</name>
    </ligand>
</feature>
<dbReference type="PROSITE" id="PS00370">
    <property type="entry name" value="PEP_ENZYMES_PHOS_SITE"/>
    <property type="match status" value="1"/>
</dbReference>
<dbReference type="PIRSF" id="PIRSF000853">
    <property type="entry name" value="PPDK"/>
    <property type="match status" value="1"/>
</dbReference>
<dbReference type="Gene3D" id="1.10.189.10">
    <property type="entry name" value="Pyruvate Phosphate Dikinase, domain 2"/>
    <property type="match status" value="1"/>
</dbReference>
<dbReference type="NCBIfam" id="NF004531">
    <property type="entry name" value="PRK05878.1"/>
    <property type="match status" value="1"/>
</dbReference>